<dbReference type="EMBL" id="BAAAGS010000030">
    <property type="protein sequence ID" value="GAA0539813.1"/>
    <property type="molecule type" value="Genomic_DNA"/>
</dbReference>
<feature type="region of interest" description="Disordered" evidence="4">
    <location>
        <begin position="141"/>
        <end position="160"/>
    </location>
</feature>
<keyword evidence="3" id="KW-0804">Transcription</keyword>
<dbReference type="RefSeq" id="WP_009945938.1">
    <property type="nucleotide sequence ID" value="NZ_BAAAGS010000030.1"/>
</dbReference>
<dbReference type="InterPro" id="IPR036388">
    <property type="entry name" value="WH-like_DNA-bd_sf"/>
</dbReference>
<dbReference type="Proteomes" id="UP001500729">
    <property type="component" value="Unassembled WGS sequence"/>
</dbReference>
<comment type="caution">
    <text evidence="6">The sequence shown here is derived from an EMBL/GenBank/DDBJ whole genome shotgun (WGS) entry which is preliminary data.</text>
</comment>
<dbReference type="InterPro" id="IPR002577">
    <property type="entry name" value="HTH_HxlR"/>
</dbReference>
<evidence type="ECO:0000313" key="7">
    <source>
        <dbReference type="Proteomes" id="UP001500729"/>
    </source>
</evidence>
<gene>
    <name evidence="6" type="ORF">GCM10009533_43700</name>
</gene>
<evidence type="ECO:0000313" key="6">
    <source>
        <dbReference type="EMBL" id="GAA0539813.1"/>
    </source>
</evidence>
<dbReference type="PANTHER" id="PTHR33204">
    <property type="entry name" value="TRANSCRIPTIONAL REGULATOR, MARR FAMILY"/>
    <property type="match status" value="1"/>
</dbReference>
<evidence type="ECO:0000256" key="1">
    <source>
        <dbReference type="ARBA" id="ARBA00023015"/>
    </source>
</evidence>
<dbReference type="Gene3D" id="1.10.10.10">
    <property type="entry name" value="Winged helix-like DNA-binding domain superfamily/Winged helix DNA-binding domain"/>
    <property type="match status" value="1"/>
</dbReference>
<dbReference type="Pfam" id="PF01638">
    <property type="entry name" value="HxlR"/>
    <property type="match status" value="1"/>
</dbReference>
<keyword evidence="2" id="KW-0238">DNA-binding</keyword>
<dbReference type="SUPFAM" id="SSF46785">
    <property type="entry name" value="Winged helix' DNA-binding domain"/>
    <property type="match status" value="1"/>
</dbReference>
<dbReference type="PROSITE" id="PS51118">
    <property type="entry name" value="HTH_HXLR"/>
    <property type="match status" value="1"/>
</dbReference>
<protein>
    <submittedName>
        <fullName evidence="6">Helix-turn-helix domain-containing protein</fullName>
    </submittedName>
</protein>
<organism evidence="6 7">
    <name type="scientific">Saccharopolyspora erythraea</name>
    <name type="common">Streptomyces erythraeus</name>
    <dbReference type="NCBI Taxonomy" id="1836"/>
    <lineage>
        <taxon>Bacteria</taxon>
        <taxon>Bacillati</taxon>
        <taxon>Actinomycetota</taxon>
        <taxon>Actinomycetes</taxon>
        <taxon>Pseudonocardiales</taxon>
        <taxon>Pseudonocardiaceae</taxon>
        <taxon>Saccharopolyspora</taxon>
    </lineage>
</organism>
<evidence type="ECO:0000256" key="2">
    <source>
        <dbReference type="ARBA" id="ARBA00023125"/>
    </source>
</evidence>
<dbReference type="InterPro" id="IPR036390">
    <property type="entry name" value="WH_DNA-bd_sf"/>
</dbReference>
<proteinExistence type="predicted"/>
<reference evidence="7" key="1">
    <citation type="journal article" date="2019" name="Int. J. Syst. Evol. Microbiol.">
        <title>The Global Catalogue of Microorganisms (GCM) 10K type strain sequencing project: providing services to taxonomists for standard genome sequencing and annotation.</title>
        <authorList>
            <consortium name="The Broad Institute Genomics Platform"/>
            <consortium name="The Broad Institute Genome Sequencing Center for Infectious Disease"/>
            <person name="Wu L."/>
            <person name="Ma J."/>
        </authorList>
    </citation>
    <scope>NUCLEOTIDE SEQUENCE [LARGE SCALE GENOMIC DNA]</scope>
    <source>
        <strain evidence="7">JCM 10303</strain>
    </source>
</reference>
<evidence type="ECO:0000259" key="5">
    <source>
        <dbReference type="PROSITE" id="PS51118"/>
    </source>
</evidence>
<keyword evidence="1" id="KW-0805">Transcription regulation</keyword>
<name>A0ABP3NDC1_SACER</name>
<keyword evidence="7" id="KW-1185">Reference proteome</keyword>
<evidence type="ECO:0000256" key="3">
    <source>
        <dbReference type="ARBA" id="ARBA00023163"/>
    </source>
</evidence>
<feature type="domain" description="HTH hxlR-type" evidence="5">
    <location>
        <begin position="12"/>
        <end position="109"/>
    </location>
</feature>
<dbReference type="PANTHER" id="PTHR33204:SF18">
    <property type="entry name" value="TRANSCRIPTIONAL REGULATORY PROTEIN"/>
    <property type="match status" value="1"/>
</dbReference>
<evidence type="ECO:0000256" key="4">
    <source>
        <dbReference type="SAM" id="MobiDB-lite"/>
    </source>
</evidence>
<accession>A0ABP3NDC1</accession>
<sequence>MPLAKNYEGQDCSMARALEQVGERWTLLVVRDAFYGVRRYRDFLAHLDVPRAVLSERLRTLVDIGVLEKRRYQDSPPRDEYLLTAMGVELWPVVYALSQWGERHFSAAGPRRIFSHSHCGTRLDTAGACPECGQVVRAGDIEVRPGPGADPTWRDDPVSRALRQPHRLLEPVLA</sequence>